<comment type="caution">
    <text evidence="1">The sequence shown here is derived from an EMBL/GenBank/DDBJ whole genome shotgun (WGS) entry which is preliminary data.</text>
</comment>
<evidence type="ECO:0000313" key="1">
    <source>
        <dbReference type="EMBL" id="MCP2358315.1"/>
    </source>
</evidence>
<keyword evidence="2" id="KW-1185">Reference proteome</keyword>
<proteinExistence type="predicted"/>
<dbReference type="AlphaFoldDB" id="A0A9X2K3M6"/>
<dbReference type="EMBL" id="JAMZEB010000002">
    <property type="protein sequence ID" value="MCP2358315.1"/>
    <property type="molecule type" value="Genomic_DNA"/>
</dbReference>
<gene>
    <name evidence="1" type="ORF">HD597_005335</name>
</gene>
<reference evidence="1" key="1">
    <citation type="submission" date="2022-06" db="EMBL/GenBank/DDBJ databases">
        <title>Sequencing the genomes of 1000 actinobacteria strains.</title>
        <authorList>
            <person name="Klenk H.-P."/>
        </authorList>
    </citation>
    <scope>NUCLEOTIDE SEQUENCE</scope>
    <source>
        <strain evidence="1">DSM 46694</strain>
    </source>
</reference>
<sequence>MVPKSKVELFAAVRRDSRVGNLSIRALARK</sequence>
<dbReference type="Proteomes" id="UP001139648">
    <property type="component" value="Unassembled WGS sequence"/>
</dbReference>
<accession>A0A9X2K3M6</accession>
<protein>
    <submittedName>
        <fullName evidence="1">Uncharacterized protein</fullName>
    </submittedName>
</protein>
<evidence type="ECO:0000313" key="2">
    <source>
        <dbReference type="Proteomes" id="UP001139648"/>
    </source>
</evidence>
<organism evidence="1 2">
    <name type="scientific">Nonomuraea thailandensis</name>
    <dbReference type="NCBI Taxonomy" id="1188745"/>
    <lineage>
        <taxon>Bacteria</taxon>
        <taxon>Bacillati</taxon>
        <taxon>Actinomycetota</taxon>
        <taxon>Actinomycetes</taxon>
        <taxon>Streptosporangiales</taxon>
        <taxon>Streptosporangiaceae</taxon>
        <taxon>Nonomuraea</taxon>
    </lineage>
</organism>
<name>A0A9X2K3M6_9ACTN</name>